<keyword evidence="2" id="KW-0808">Transferase</keyword>
<evidence type="ECO:0000259" key="9">
    <source>
        <dbReference type="PROSITE" id="PS51186"/>
    </source>
</evidence>
<dbReference type="EMBL" id="CAICTM010001920">
    <property type="protein sequence ID" value="CAB9526987.1"/>
    <property type="molecule type" value="Genomic_DNA"/>
</dbReference>
<evidence type="ECO:0000313" key="10">
    <source>
        <dbReference type="EMBL" id="CAB9526987.1"/>
    </source>
</evidence>
<evidence type="ECO:0000256" key="1">
    <source>
        <dbReference type="ARBA" id="ARBA00012386"/>
    </source>
</evidence>
<dbReference type="PROSITE" id="PS51186">
    <property type="entry name" value="GNAT"/>
    <property type="match status" value="1"/>
</dbReference>
<evidence type="ECO:0000256" key="7">
    <source>
        <dbReference type="SAM" id="MobiDB-lite"/>
    </source>
</evidence>
<evidence type="ECO:0000313" key="11">
    <source>
        <dbReference type="Proteomes" id="UP001153069"/>
    </source>
</evidence>
<dbReference type="AlphaFoldDB" id="A0A9N8ERW4"/>
<dbReference type="GO" id="GO:0016432">
    <property type="term" value="F:tRNA-uridine aminocarboxypropyltransferase activity"/>
    <property type="evidence" value="ECO:0007669"/>
    <property type="project" value="UniProtKB-EC"/>
</dbReference>
<dbReference type="PANTHER" id="PTHR21392:SF0">
    <property type="entry name" value="TRNA-URIDINE AMINOCARBOXYPROPYLTRANSFERASE 2"/>
    <property type="match status" value="1"/>
</dbReference>
<dbReference type="SMART" id="SM01144">
    <property type="entry name" value="DTW"/>
    <property type="match status" value="1"/>
</dbReference>
<keyword evidence="11" id="KW-1185">Reference proteome</keyword>
<feature type="domain" description="N-acetyltransferase" evidence="9">
    <location>
        <begin position="373"/>
        <end position="513"/>
    </location>
</feature>
<dbReference type="Pfam" id="PF03942">
    <property type="entry name" value="DTW"/>
    <property type="match status" value="1"/>
</dbReference>
<comment type="caution">
    <text evidence="10">The sequence shown here is derived from an EMBL/GenBank/DDBJ whole genome shotgun (WGS) entry which is preliminary data.</text>
</comment>
<feature type="chain" id="PRO_5040182502" description="tRNA-uridine aminocarboxypropyltransferase" evidence="8">
    <location>
        <begin position="27"/>
        <end position="518"/>
    </location>
</feature>
<evidence type="ECO:0000256" key="4">
    <source>
        <dbReference type="ARBA" id="ARBA00022694"/>
    </source>
</evidence>
<dbReference type="SUPFAM" id="SSF55729">
    <property type="entry name" value="Acyl-CoA N-acyltransferases (Nat)"/>
    <property type="match status" value="1"/>
</dbReference>
<feature type="compositionally biased region" description="Basic residues" evidence="7">
    <location>
        <begin position="499"/>
        <end position="510"/>
    </location>
</feature>
<dbReference type="InterPro" id="IPR000182">
    <property type="entry name" value="GNAT_dom"/>
</dbReference>
<gene>
    <name evidence="10" type="ORF">SEMRO_1922_G305620.1</name>
</gene>
<keyword evidence="4" id="KW-0819">tRNA processing</keyword>
<dbReference type="GO" id="GO:0008033">
    <property type="term" value="P:tRNA processing"/>
    <property type="evidence" value="ECO:0007669"/>
    <property type="project" value="UniProtKB-KW"/>
</dbReference>
<dbReference type="InterPro" id="IPR013653">
    <property type="entry name" value="GCN5-like_dom"/>
</dbReference>
<keyword evidence="3" id="KW-0949">S-adenosyl-L-methionine</keyword>
<dbReference type="Proteomes" id="UP001153069">
    <property type="component" value="Unassembled WGS sequence"/>
</dbReference>
<proteinExistence type="inferred from homology"/>
<evidence type="ECO:0000256" key="2">
    <source>
        <dbReference type="ARBA" id="ARBA00022679"/>
    </source>
</evidence>
<feature type="signal peptide" evidence="8">
    <location>
        <begin position="1"/>
        <end position="26"/>
    </location>
</feature>
<feature type="region of interest" description="Disordered" evidence="7">
    <location>
        <begin position="497"/>
        <end position="518"/>
    </location>
</feature>
<dbReference type="PANTHER" id="PTHR21392">
    <property type="entry name" value="TRNA-URIDINE AMINOCARBOXYPROPYLTRANSFERASE 2"/>
    <property type="match status" value="1"/>
</dbReference>
<comment type="similarity">
    <text evidence="5">Belongs to the TDD superfamily. DTWD2 family.</text>
</comment>
<evidence type="ECO:0000256" key="3">
    <source>
        <dbReference type="ARBA" id="ARBA00022691"/>
    </source>
</evidence>
<dbReference type="EC" id="2.5.1.25" evidence="1"/>
<evidence type="ECO:0000256" key="5">
    <source>
        <dbReference type="ARBA" id="ARBA00034489"/>
    </source>
</evidence>
<dbReference type="OrthoDB" id="48471at2759"/>
<accession>A0A9N8ERW4</accession>
<keyword evidence="8" id="KW-0732">Signal</keyword>
<dbReference type="InterPro" id="IPR039262">
    <property type="entry name" value="DTWD2/TAPT"/>
</dbReference>
<protein>
    <recommendedName>
        <fullName evidence="1">tRNA-uridine aminocarboxypropyltransferase</fullName>
        <ecNumber evidence="1">2.5.1.25</ecNumber>
    </recommendedName>
</protein>
<dbReference type="GO" id="GO:0016747">
    <property type="term" value="F:acyltransferase activity, transferring groups other than amino-acyl groups"/>
    <property type="evidence" value="ECO:0007669"/>
    <property type="project" value="InterPro"/>
</dbReference>
<organism evidence="10 11">
    <name type="scientific">Seminavis robusta</name>
    <dbReference type="NCBI Taxonomy" id="568900"/>
    <lineage>
        <taxon>Eukaryota</taxon>
        <taxon>Sar</taxon>
        <taxon>Stramenopiles</taxon>
        <taxon>Ochrophyta</taxon>
        <taxon>Bacillariophyta</taxon>
        <taxon>Bacillariophyceae</taxon>
        <taxon>Bacillariophycidae</taxon>
        <taxon>Naviculales</taxon>
        <taxon>Naviculaceae</taxon>
        <taxon>Seminavis</taxon>
    </lineage>
</organism>
<evidence type="ECO:0000256" key="6">
    <source>
        <dbReference type="ARBA" id="ARBA00048718"/>
    </source>
</evidence>
<dbReference type="CDD" id="cd04301">
    <property type="entry name" value="NAT_SF"/>
    <property type="match status" value="1"/>
</dbReference>
<reference evidence="10" key="1">
    <citation type="submission" date="2020-06" db="EMBL/GenBank/DDBJ databases">
        <authorList>
            <consortium name="Plant Systems Biology data submission"/>
        </authorList>
    </citation>
    <scope>NUCLEOTIDE SEQUENCE</scope>
    <source>
        <strain evidence="10">D6</strain>
    </source>
</reference>
<dbReference type="Gene3D" id="3.40.630.30">
    <property type="match status" value="1"/>
</dbReference>
<evidence type="ECO:0000256" key="8">
    <source>
        <dbReference type="SAM" id="SignalP"/>
    </source>
</evidence>
<dbReference type="InterPro" id="IPR016181">
    <property type="entry name" value="Acyl_CoA_acyltransferase"/>
</dbReference>
<dbReference type="Pfam" id="PF08445">
    <property type="entry name" value="FR47"/>
    <property type="match status" value="1"/>
</dbReference>
<dbReference type="InterPro" id="IPR005636">
    <property type="entry name" value="DTW"/>
</dbReference>
<sequence>MMLKLPWATSSILILLSLRCDESVSALAVPSPTVGSCRQEETVQLPDEGAFQLLRSKVAHSVAKGERRAGERAAQLRPVCRHCARPGSLCLCHVLPEDKIATSTNILILQHPNERRKKNLSTVPLLRLVLKNVQVIVGYTFDAEAIEPVRDLLARGRKPLLLYPREDALSLEEMPTSALIQRTTPPLEDGTHDSTDRMNNDNLLILVDGTWTEAKRMVRDSPDLVRHCQPVQFSSAGSSIYDALRREPEEHCLSTLEACVQALQYLEEDTLELQQTLQNVLQGHVDAHLANARIMAPRFVNAASEKTRDKSQRVREIEHSMFPLLSNDHNQKGYHDGKKYQATTIDSPGSSTPQDPFSSRHGSFVWQRLPDGALLRSLEPSDAILVDSWWEHRSSKSLPSMLRRIQLDHTGTFCLGVEDTHGNLVACIMRYETGAIGMLHVEKHARRKGYGTALLRQLTQVLGQQGDARVAFIHDGNTASEALFRAVGWEPANGEVKRQTGRRKAKRKWIHLSSSQHS</sequence>
<name>A0A9N8ERW4_9STRA</name>
<comment type="catalytic activity">
    <reaction evidence="6">
        <text>a uridine in tRNA + S-adenosyl-L-methionine = a 3-[(3S)-3-amino-3-carboxypropyl]uridine in tRNA + S-methyl-5'-thioadenosine + H(+)</text>
        <dbReference type="Rhea" id="RHEA:62432"/>
        <dbReference type="Rhea" id="RHEA-COMP:13339"/>
        <dbReference type="Rhea" id="RHEA-COMP:16092"/>
        <dbReference type="ChEBI" id="CHEBI:15378"/>
        <dbReference type="ChEBI" id="CHEBI:17509"/>
        <dbReference type="ChEBI" id="CHEBI:59789"/>
        <dbReference type="ChEBI" id="CHEBI:65315"/>
        <dbReference type="ChEBI" id="CHEBI:82930"/>
        <dbReference type="EC" id="2.5.1.25"/>
    </reaction>
</comment>